<proteinExistence type="predicted"/>
<name>A0A0K2U4T7_LEPSM</name>
<dbReference type="EMBL" id="HACA01015872">
    <property type="protein sequence ID" value="CDW33233.1"/>
    <property type="molecule type" value="Transcribed_RNA"/>
</dbReference>
<organism evidence="1">
    <name type="scientific">Lepeophtheirus salmonis</name>
    <name type="common">Salmon louse</name>
    <name type="synonym">Caligus salmonis</name>
    <dbReference type="NCBI Taxonomy" id="72036"/>
    <lineage>
        <taxon>Eukaryota</taxon>
        <taxon>Metazoa</taxon>
        <taxon>Ecdysozoa</taxon>
        <taxon>Arthropoda</taxon>
        <taxon>Crustacea</taxon>
        <taxon>Multicrustacea</taxon>
        <taxon>Hexanauplia</taxon>
        <taxon>Copepoda</taxon>
        <taxon>Siphonostomatoida</taxon>
        <taxon>Caligidae</taxon>
        <taxon>Lepeophtheirus</taxon>
    </lineage>
</organism>
<sequence length="58" mass="6799">MGQTAMYCHGRGSNSYRFRVMVEGPVIGKIMDFICVEGKQRFNLISLKQYLYFLMQEL</sequence>
<protein>
    <submittedName>
        <fullName evidence="1">Uncharacterized protein</fullName>
    </submittedName>
</protein>
<accession>A0A0K2U4T7</accession>
<dbReference type="AlphaFoldDB" id="A0A0K2U4T7"/>
<reference evidence="1" key="1">
    <citation type="submission" date="2014-05" db="EMBL/GenBank/DDBJ databases">
        <authorList>
            <person name="Chronopoulou M."/>
        </authorList>
    </citation>
    <scope>NUCLEOTIDE SEQUENCE</scope>
    <source>
        <tissue evidence="1">Whole organism</tissue>
    </source>
</reference>
<evidence type="ECO:0000313" key="1">
    <source>
        <dbReference type="EMBL" id="CDW33233.1"/>
    </source>
</evidence>